<keyword evidence="4" id="KW-1185">Reference proteome</keyword>
<name>A0A0D2IUT3_9CHLO</name>
<dbReference type="InterPro" id="IPR000504">
    <property type="entry name" value="RRM_dom"/>
</dbReference>
<proteinExistence type="predicted"/>
<dbReference type="Proteomes" id="UP000054498">
    <property type="component" value="Unassembled WGS sequence"/>
</dbReference>
<dbReference type="AlphaFoldDB" id="A0A0D2IUT3"/>
<evidence type="ECO:0000313" key="4">
    <source>
        <dbReference type="Proteomes" id="UP000054498"/>
    </source>
</evidence>
<dbReference type="InterPro" id="IPR035979">
    <property type="entry name" value="RBD_domain_sf"/>
</dbReference>
<reference evidence="3 4" key="1">
    <citation type="journal article" date="2013" name="BMC Genomics">
        <title>Reconstruction of the lipid metabolism for the microalga Monoraphidium neglectum from its genome sequence reveals characteristics suitable for biofuel production.</title>
        <authorList>
            <person name="Bogen C."/>
            <person name="Al-Dilaimi A."/>
            <person name="Albersmeier A."/>
            <person name="Wichmann J."/>
            <person name="Grundmann M."/>
            <person name="Rupp O."/>
            <person name="Lauersen K.J."/>
            <person name="Blifernez-Klassen O."/>
            <person name="Kalinowski J."/>
            <person name="Goesmann A."/>
            <person name="Mussgnug J.H."/>
            <person name="Kruse O."/>
        </authorList>
    </citation>
    <scope>NUCLEOTIDE SEQUENCE [LARGE SCALE GENOMIC DNA]</scope>
    <source>
        <strain evidence="3 4">SAG 48.87</strain>
    </source>
</reference>
<evidence type="ECO:0000259" key="2">
    <source>
        <dbReference type="Pfam" id="PF00076"/>
    </source>
</evidence>
<dbReference type="STRING" id="145388.A0A0D2IUT3"/>
<dbReference type="GeneID" id="25734042"/>
<dbReference type="EMBL" id="KK106426">
    <property type="protein sequence ID" value="KIY91667.1"/>
    <property type="molecule type" value="Genomic_DNA"/>
</dbReference>
<dbReference type="KEGG" id="mng:MNEG_16297"/>
<dbReference type="CDD" id="cd00590">
    <property type="entry name" value="RRM_SF"/>
    <property type="match status" value="1"/>
</dbReference>
<dbReference type="InterPro" id="IPR012677">
    <property type="entry name" value="Nucleotide-bd_a/b_plait_sf"/>
</dbReference>
<dbReference type="OrthoDB" id="4726at2759"/>
<feature type="region of interest" description="Disordered" evidence="1">
    <location>
        <begin position="22"/>
        <end position="57"/>
    </location>
</feature>
<dbReference type="SUPFAM" id="SSF54928">
    <property type="entry name" value="RNA-binding domain, RBD"/>
    <property type="match status" value="1"/>
</dbReference>
<feature type="compositionally biased region" description="Low complexity" evidence="1">
    <location>
        <begin position="22"/>
        <end position="32"/>
    </location>
</feature>
<feature type="domain" description="RRM" evidence="2">
    <location>
        <begin position="63"/>
        <end position="99"/>
    </location>
</feature>
<sequence>MVMGALDGLEELGFTEVPDALASPLSGLLSSPDTDYSSDDGSRRRAGTPPAGGAGAAAEGCSVYVSNLAYAVSRAALARLFAGCGDVRRVSIPLDAVGRSAAARCACL</sequence>
<evidence type="ECO:0000313" key="3">
    <source>
        <dbReference type="EMBL" id="KIY91667.1"/>
    </source>
</evidence>
<dbReference type="Pfam" id="PF00076">
    <property type="entry name" value="RRM_1"/>
    <property type="match status" value="1"/>
</dbReference>
<protein>
    <recommendedName>
        <fullName evidence="2">RRM domain-containing protein</fullName>
    </recommendedName>
</protein>
<evidence type="ECO:0000256" key="1">
    <source>
        <dbReference type="SAM" id="MobiDB-lite"/>
    </source>
</evidence>
<dbReference type="RefSeq" id="XP_013890687.1">
    <property type="nucleotide sequence ID" value="XM_014035233.1"/>
</dbReference>
<dbReference type="Gene3D" id="3.30.70.330">
    <property type="match status" value="1"/>
</dbReference>
<dbReference type="GO" id="GO:0003723">
    <property type="term" value="F:RNA binding"/>
    <property type="evidence" value="ECO:0007669"/>
    <property type="project" value="InterPro"/>
</dbReference>
<accession>A0A0D2IUT3</accession>
<gene>
    <name evidence="3" type="ORF">MNEG_16297</name>
</gene>
<organism evidence="3 4">
    <name type="scientific">Monoraphidium neglectum</name>
    <dbReference type="NCBI Taxonomy" id="145388"/>
    <lineage>
        <taxon>Eukaryota</taxon>
        <taxon>Viridiplantae</taxon>
        <taxon>Chlorophyta</taxon>
        <taxon>core chlorophytes</taxon>
        <taxon>Chlorophyceae</taxon>
        <taxon>CS clade</taxon>
        <taxon>Sphaeropleales</taxon>
        <taxon>Selenastraceae</taxon>
        <taxon>Monoraphidium</taxon>
    </lineage>
</organism>